<proteinExistence type="predicted"/>
<evidence type="ECO:0000256" key="1">
    <source>
        <dbReference type="SAM" id="Phobius"/>
    </source>
</evidence>
<gene>
    <name evidence="2" type="ORF">SAMN02745150_00205</name>
</gene>
<protein>
    <submittedName>
        <fullName evidence="2">Uncharacterized protein</fullName>
    </submittedName>
</protein>
<dbReference type="Proteomes" id="UP000240042">
    <property type="component" value="Unassembled WGS sequence"/>
</dbReference>
<dbReference type="RefSeq" id="WP_092317374.1">
    <property type="nucleotide sequence ID" value="NZ_FOKY01000001.1"/>
</dbReference>
<sequence length="127" mass="15114">MKNYLGIDIPEKYSYIFYACVTFCTFNELLEMTRIFYQAYLVSFKNSAFKKEKLILTNFSHLLNDTSFRSLNIFQLFSFFIYCPLLLPSFSWKNYLKIRSTADKLTAILYFCLKKLYYTLGCGSMNF</sequence>
<evidence type="ECO:0000313" key="3">
    <source>
        <dbReference type="Proteomes" id="UP000240042"/>
    </source>
</evidence>
<feature type="transmembrane region" description="Helical" evidence="1">
    <location>
        <begin position="73"/>
        <end position="92"/>
    </location>
</feature>
<dbReference type="STRING" id="34097.SAMN02745150_00205"/>
<dbReference type="AlphaFoldDB" id="A0A1I1D1P6"/>
<evidence type="ECO:0000313" key="2">
    <source>
        <dbReference type="EMBL" id="SFB68707.1"/>
    </source>
</evidence>
<name>A0A1I1D1P6_BREAD</name>
<keyword evidence="1" id="KW-0812">Transmembrane</keyword>
<dbReference type="EMBL" id="FOKY01000001">
    <property type="protein sequence ID" value="SFB68707.1"/>
    <property type="molecule type" value="Genomic_DNA"/>
</dbReference>
<organism evidence="2 3">
    <name type="scientific">Brevinema andersonii</name>
    <dbReference type="NCBI Taxonomy" id="34097"/>
    <lineage>
        <taxon>Bacteria</taxon>
        <taxon>Pseudomonadati</taxon>
        <taxon>Spirochaetota</taxon>
        <taxon>Spirochaetia</taxon>
        <taxon>Brevinematales</taxon>
        <taxon>Brevinemataceae</taxon>
        <taxon>Brevinema</taxon>
    </lineage>
</organism>
<keyword evidence="3" id="KW-1185">Reference proteome</keyword>
<accession>A0A1I1D1P6</accession>
<keyword evidence="1" id="KW-0472">Membrane</keyword>
<reference evidence="3" key="1">
    <citation type="submission" date="2016-10" db="EMBL/GenBank/DDBJ databases">
        <authorList>
            <person name="Varghese N."/>
            <person name="Submissions S."/>
        </authorList>
    </citation>
    <scope>NUCLEOTIDE SEQUENCE [LARGE SCALE GENOMIC DNA]</scope>
    <source>
        <strain evidence="3">ATCC 43811</strain>
    </source>
</reference>
<keyword evidence="1" id="KW-1133">Transmembrane helix</keyword>